<evidence type="ECO:0000313" key="10">
    <source>
        <dbReference type="Proteomes" id="UP001500454"/>
    </source>
</evidence>
<accession>A0ABP8J7V7</accession>
<keyword evidence="6 7" id="KW-0961">Cell wall biogenesis/degradation</keyword>
<dbReference type="SUPFAM" id="SSF141523">
    <property type="entry name" value="L,D-transpeptidase catalytic domain-like"/>
    <property type="match status" value="1"/>
</dbReference>
<dbReference type="PANTHER" id="PTHR41533:SF2">
    <property type="entry name" value="BLR7131 PROTEIN"/>
    <property type="match status" value="1"/>
</dbReference>
<protein>
    <recommendedName>
        <fullName evidence="8">L,D-TPase catalytic domain-containing protein</fullName>
    </recommendedName>
</protein>
<dbReference type="Proteomes" id="UP001500454">
    <property type="component" value="Unassembled WGS sequence"/>
</dbReference>
<dbReference type="Pfam" id="PF03734">
    <property type="entry name" value="YkuD"/>
    <property type="match status" value="1"/>
</dbReference>
<feature type="domain" description="L,D-TPase catalytic" evidence="8">
    <location>
        <begin position="31"/>
        <end position="224"/>
    </location>
</feature>
<reference evidence="10" key="1">
    <citation type="journal article" date="2019" name="Int. J. Syst. Evol. Microbiol.">
        <title>The Global Catalogue of Microorganisms (GCM) 10K type strain sequencing project: providing services to taxonomists for standard genome sequencing and annotation.</title>
        <authorList>
            <consortium name="The Broad Institute Genomics Platform"/>
            <consortium name="The Broad Institute Genome Sequencing Center for Infectious Disease"/>
            <person name="Wu L."/>
            <person name="Ma J."/>
        </authorList>
    </citation>
    <scope>NUCLEOTIDE SEQUENCE [LARGE SCALE GENOMIC DNA]</scope>
    <source>
        <strain evidence="10">JCM 17924</strain>
    </source>
</reference>
<organism evidence="9 10">
    <name type="scientific">Hymenobacter koreensis</name>
    <dbReference type="NCBI Taxonomy" id="1084523"/>
    <lineage>
        <taxon>Bacteria</taxon>
        <taxon>Pseudomonadati</taxon>
        <taxon>Bacteroidota</taxon>
        <taxon>Cytophagia</taxon>
        <taxon>Cytophagales</taxon>
        <taxon>Hymenobacteraceae</taxon>
        <taxon>Hymenobacter</taxon>
    </lineage>
</organism>
<evidence type="ECO:0000256" key="5">
    <source>
        <dbReference type="ARBA" id="ARBA00022984"/>
    </source>
</evidence>
<feature type="active site" description="Proton donor/acceptor" evidence="7">
    <location>
        <position position="163"/>
    </location>
</feature>
<dbReference type="EMBL" id="BAABHA010000010">
    <property type="protein sequence ID" value="GAA4386535.1"/>
    <property type="molecule type" value="Genomic_DNA"/>
</dbReference>
<name>A0ABP8J7V7_9BACT</name>
<comment type="pathway">
    <text evidence="1 7">Cell wall biogenesis; peptidoglycan biosynthesis.</text>
</comment>
<evidence type="ECO:0000259" key="8">
    <source>
        <dbReference type="PROSITE" id="PS52029"/>
    </source>
</evidence>
<keyword evidence="4 7" id="KW-0133">Cell shape</keyword>
<comment type="similarity">
    <text evidence="2">Belongs to the YkuD family.</text>
</comment>
<dbReference type="InterPro" id="IPR038063">
    <property type="entry name" value="Transpep_catalytic_dom"/>
</dbReference>
<feature type="active site" description="Nucleophile" evidence="7">
    <location>
        <position position="182"/>
    </location>
</feature>
<evidence type="ECO:0000256" key="6">
    <source>
        <dbReference type="ARBA" id="ARBA00023316"/>
    </source>
</evidence>
<evidence type="ECO:0000256" key="7">
    <source>
        <dbReference type="PROSITE-ProRule" id="PRU01373"/>
    </source>
</evidence>
<gene>
    <name evidence="9" type="ORF">GCM10023186_31300</name>
</gene>
<dbReference type="PROSITE" id="PS52029">
    <property type="entry name" value="LD_TPASE"/>
    <property type="match status" value="1"/>
</dbReference>
<keyword evidence="5 7" id="KW-0573">Peptidoglycan synthesis</keyword>
<keyword evidence="10" id="KW-1185">Reference proteome</keyword>
<sequence length="276" mass="31752">MRTDTVRARRLKPLVAVNLERLRWEPQADSVYLVVNIPAYVLQIVRGPRIVRTHRVVVGGKATPTPEFYSRLTYFQTSPEWRVPRSIAVNEILPRLRRNSGYLASNNYNLYDHQGKLVKAQAVNWTAITPENFPYQIRQTACCDNALGNVVFRFPNPHDIYLHDTPAREFFERPNRALSHGCIRLQNPLQLGSFLLRRDANQDATPRIKRMWDSVYSGETVIFSLRRPLPIVIRYLTCEADGPTLRTHADVYGRDAALLKAFYQISAEPLLTNADH</sequence>
<dbReference type="InterPro" id="IPR052905">
    <property type="entry name" value="LD-transpeptidase_YkuD-like"/>
</dbReference>
<comment type="caution">
    <text evidence="9">The sequence shown here is derived from an EMBL/GenBank/DDBJ whole genome shotgun (WGS) entry which is preliminary data.</text>
</comment>
<keyword evidence="3" id="KW-0808">Transferase</keyword>
<dbReference type="PANTHER" id="PTHR41533">
    <property type="entry name" value="L,D-TRANSPEPTIDASE HI_1667-RELATED"/>
    <property type="match status" value="1"/>
</dbReference>
<dbReference type="Gene3D" id="2.40.440.10">
    <property type="entry name" value="L,D-transpeptidase catalytic domain-like"/>
    <property type="match status" value="1"/>
</dbReference>
<evidence type="ECO:0000256" key="4">
    <source>
        <dbReference type="ARBA" id="ARBA00022960"/>
    </source>
</evidence>
<evidence type="ECO:0000256" key="3">
    <source>
        <dbReference type="ARBA" id="ARBA00022679"/>
    </source>
</evidence>
<proteinExistence type="inferred from homology"/>
<evidence type="ECO:0000256" key="2">
    <source>
        <dbReference type="ARBA" id="ARBA00005992"/>
    </source>
</evidence>
<dbReference type="InterPro" id="IPR005490">
    <property type="entry name" value="LD_TPept_cat_dom"/>
</dbReference>
<dbReference type="CDD" id="cd16913">
    <property type="entry name" value="YkuD_like"/>
    <property type="match status" value="1"/>
</dbReference>
<evidence type="ECO:0000313" key="9">
    <source>
        <dbReference type="EMBL" id="GAA4386535.1"/>
    </source>
</evidence>
<evidence type="ECO:0000256" key="1">
    <source>
        <dbReference type="ARBA" id="ARBA00004752"/>
    </source>
</evidence>